<evidence type="ECO:0000256" key="1">
    <source>
        <dbReference type="SAM" id="Phobius"/>
    </source>
</evidence>
<gene>
    <name evidence="4" type="ORF">ACFPIE_13750</name>
</gene>
<accession>A0ABW0FU93</accession>
<dbReference type="EMBL" id="JBHSLF010000025">
    <property type="protein sequence ID" value="MFC5344984.1"/>
    <property type="molecule type" value="Genomic_DNA"/>
</dbReference>
<dbReference type="Pfam" id="PF18203">
    <property type="entry name" value="IPTL-CTERM"/>
    <property type="match status" value="1"/>
</dbReference>
<feature type="transmembrane region" description="Helical" evidence="1">
    <location>
        <begin position="306"/>
        <end position="323"/>
    </location>
</feature>
<name>A0ABW0FU93_9CAUL</name>
<evidence type="ECO:0000259" key="3">
    <source>
        <dbReference type="Pfam" id="PF18203"/>
    </source>
</evidence>
<feature type="chain" id="PRO_5047107295" evidence="2">
    <location>
        <begin position="25"/>
        <end position="330"/>
    </location>
</feature>
<dbReference type="SUPFAM" id="SSF63829">
    <property type="entry name" value="Calcium-dependent phosphotriesterase"/>
    <property type="match status" value="1"/>
</dbReference>
<dbReference type="InterPro" id="IPR011042">
    <property type="entry name" value="6-blade_b-propeller_TolB-like"/>
</dbReference>
<dbReference type="Gene3D" id="2.120.10.30">
    <property type="entry name" value="TolB, C-terminal domain"/>
    <property type="match status" value="1"/>
</dbReference>
<keyword evidence="1" id="KW-1133">Transmembrane helix</keyword>
<organism evidence="4 5">
    <name type="scientific">Brevundimonas staleyi</name>
    <dbReference type="NCBI Taxonomy" id="74326"/>
    <lineage>
        <taxon>Bacteria</taxon>
        <taxon>Pseudomonadati</taxon>
        <taxon>Pseudomonadota</taxon>
        <taxon>Alphaproteobacteria</taxon>
        <taxon>Caulobacterales</taxon>
        <taxon>Caulobacteraceae</taxon>
        <taxon>Brevundimonas</taxon>
    </lineage>
</organism>
<feature type="signal peptide" evidence="2">
    <location>
        <begin position="1"/>
        <end position="24"/>
    </location>
</feature>
<keyword evidence="2" id="KW-0732">Signal</keyword>
<dbReference type="Proteomes" id="UP001596152">
    <property type="component" value="Unassembled WGS sequence"/>
</dbReference>
<evidence type="ECO:0000256" key="2">
    <source>
        <dbReference type="SAM" id="SignalP"/>
    </source>
</evidence>
<keyword evidence="1" id="KW-0812">Transmembrane</keyword>
<protein>
    <submittedName>
        <fullName evidence="4">NHL repeat-containing protein</fullName>
    </submittedName>
</protein>
<dbReference type="InterPro" id="IPR026442">
    <property type="entry name" value="IPTL_CTERM"/>
</dbReference>
<dbReference type="NCBIfam" id="TIGR04174">
    <property type="entry name" value="IPTL_CTERM"/>
    <property type="match status" value="1"/>
</dbReference>
<dbReference type="CDD" id="cd05819">
    <property type="entry name" value="NHL"/>
    <property type="match status" value="1"/>
</dbReference>
<dbReference type="PANTHER" id="PTHR24104:SF25">
    <property type="entry name" value="PROTEIN LIN-41"/>
    <property type="match status" value="1"/>
</dbReference>
<sequence>MRHRMRALAIGAALSLGVAQPALAQQPACGSFPLNVTQYLANQVSRVDATGAVTPYFSTGGIDLGGIAMSATGDAYVVESSNPGRVTVNGASFATAGNSLEGAAFDGAGNLLVTSFRTNSVISVAPNGTSTTVINSGLNGVTGIALDAAGNIYVASFTAGEVRAYQPNGALLTTWGTNGVVGGLQFPAGLAFDTDGALFVTELNQARVYRIAPGGGSRSLYLTTQIDAAGLAFDRAGNLYVTGRTLGRIYKVDRAVFTPGGNLTSAGVSTFADVPRASSIAFSSLCTGPARGPARGPDPVPTLSEWAMILLGLLLAGGAALHIERRRTTV</sequence>
<dbReference type="RefSeq" id="WP_374038069.1">
    <property type="nucleotide sequence ID" value="NZ_CP169082.1"/>
</dbReference>
<dbReference type="InterPro" id="IPR050952">
    <property type="entry name" value="TRIM-NHL_E3_ligases"/>
</dbReference>
<proteinExistence type="predicted"/>
<dbReference type="InterPro" id="IPR010620">
    <property type="entry name" value="SBBP_repeat"/>
</dbReference>
<dbReference type="PANTHER" id="PTHR24104">
    <property type="entry name" value="E3 UBIQUITIN-PROTEIN LIGASE NHLRC1-RELATED"/>
    <property type="match status" value="1"/>
</dbReference>
<evidence type="ECO:0000313" key="5">
    <source>
        <dbReference type="Proteomes" id="UP001596152"/>
    </source>
</evidence>
<reference evidence="5" key="1">
    <citation type="journal article" date="2019" name="Int. J. Syst. Evol. Microbiol.">
        <title>The Global Catalogue of Microorganisms (GCM) 10K type strain sequencing project: providing services to taxonomists for standard genome sequencing and annotation.</title>
        <authorList>
            <consortium name="The Broad Institute Genomics Platform"/>
            <consortium name="The Broad Institute Genome Sequencing Center for Infectious Disease"/>
            <person name="Wu L."/>
            <person name="Ma J."/>
        </authorList>
    </citation>
    <scope>NUCLEOTIDE SEQUENCE [LARGE SCALE GENOMIC DNA]</scope>
    <source>
        <strain evidence="5">JCM 12125</strain>
    </source>
</reference>
<dbReference type="Pfam" id="PF06739">
    <property type="entry name" value="SBBP"/>
    <property type="match status" value="1"/>
</dbReference>
<feature type="domain" description="IPTL-CTERM protein sorting" evidence="3">
    <location>
        <begin position="299"/>
        <end position="327"/>
    </location>
</feature>
<comment type="caution">
    <text evidence="4">The sequence shown here is derived from an EMBL/GenBank/DDBJ whole genome shotgun (WGS) entry which is preliminary data.</text>
</comment>
<keyword evidence="1" id="KW-0472">Membrane</keyword>
<keyword evidence="5" id="KW-1185">Reference proteome</keyword>
<evidence type="ECO:0000313" key="4">
    <source>
        <dbReference type="EMBL" id="MFC5344984.1"/>
    </source>
</evidence>